<dbReference type="SUPFAM" id="SSF109604">
    <property type="entry name" value="HD-domain/PDEase-like"/>
    <property type="match status" value="1"/>
</dbReference>
<evidence type="ECO:0000259" key="7">
    <source>
        <dbReference type="PROSITE" id="PS51845"/>
    </source>
</evidence>
<dbReference type="InterPro" id="IPR023088">
    <property type="entry name" value="PDEase"/>
</dbReference>
<feature type="binding site" evidence="4">
    <location>
        <position position="273"/>
    </location>
    <ligand>
        <name>AMP</name>
        <dbReference type="ChEBI" id="CHEBI:456215"/>
    </ligand>
</feature>
<evidence type="ECO:0000256" key="5">
    <source>
        <dbReference type="PIRSR" id="PIRSR623088-3"/>
    </source>
</evidence>
<dbReference type="PRINTS" id="PR00387">
    <property type="entry name" value="PDIESTERASE1"/>
</dbReference>
<dbReference type="PROSITE" id="PS51845">
    <property type="entry name" value="PDEASE_I_2"/>
    <property type="match status" value="1"/>
</dbReference>
<evidence type="ECO:0000256" key="3">
    <source>
        <dbReference type="PIRSR" id="PIRSR623088-1"/>
    </source>
</evidence>
<keyword evidence="2 6" id="KW-0378">Hydrolase</keyword>
<dbReference type="GO" id="GO:0046872">
    <property type="term" value="F:metal ion binding"/>
    <property type="evidence" value="ECO:0007669"/>
    <property type="project" value="UniProtKB-KW"/>
</dbReference>
<dbReference type="InterPro" id="IPR003607">
    <property type="entry name" value="HD/PDEase_dom"/>
</dbReference>
<dbReference type="PROSITE" id="PS00126">
    <property type="entry name" value="PDEASE_I_1"/>
    <property type="match status" value="1"/>
</dbReference>
<accession>A0A061RJF8</accession>
<feature type="domain" description="PDEase" evidence="7">
    <location>
        <begin position="25"/>
        <end position="373"/>
    </location>
</feature>
<protein>
    <recommendedName>
        <fullName evidence="6">Phosphodiesterase</fullName>
        <ecNumber evidence="6">3.1.4.-</ecNumber>
    </recommendedName>
</protein>
<dbReference type="CDD" id="cd00077">
    <property type="entry name" value="HDc"/>
    <property type="match status" value="1"/>
</dbReference>
<dbReference type="Pfam" id="PF00233">
    <property type="entry name" value="PDEase_I"/>
    <property type="match status" value="1"/>
</dbReference>
<dbReference type="GO" id="GO:0007165">
    <property type="term" value="P:signal transduction"/>
    <property type="evidence" value="ECO:0007669"/>
    <property type="project" value="InterPro"/>
</dbReference>
<dbReference type="InterPro" id="IPR023174">
    <property type="entry name" value="PDEase_CS"/>
</dbReference>
<evidence type="ECO:0000256" key="4">
    <source>
        <dbReference type="PIRSR" id="PIRSR623088-2"/>
    </source>
</evidence>
<feature type="binding site" evidence="5">
    <location>
        <position position="131"/>
    </location>
    <ligand>
        <name>Zn(2+)</name>
        <dbReference type="ChEBI" id="CHEBI:29105"/>
        <label>1</label>
    </ligand>
</feature>
<feature type="binding site" evidence="5">
    <location>
        <position position="170"/>
    </location>
    <ligand>
        <name>Zn(2+)</name>
        <dbReference type="ChEBI" id="CHEBI:29105"/>
        <label>2</label>
    </ligand>
</feature>
<name>A0A061RJF8_9CHLO</name>
<evidence type="ECO:0000256" key="6">
    <source>
        <dbReference type="RuleBase" id="RU363067"/>
    </source>
</evidence>
<organism evidence="8">
    <name type="scientific">Tetraselmis sp. GSL018</name>
    <dbReference type="NCBI Taxonomy" id="582737"/>
    <lineage>
        <taxon>Eukaryota</taxon>
        <taxon>Viridiplantae</taxon>
        <taxon>Chlorophyta</taxon>
        <taxon>core chlorophytes</taxon>
        <taxon>Chlorodendrophyceae</taxon>
        <taxon>Chlorodendrales</taxon>
        <taxon>Chlorodendraceae</taxon>
        <taxon>Tetraselmis</taxon>
    </lineage>
</organism>
<feature type="binding site" evidence="4">
    <location>
        <position position="170"/>
    </location>
    <ligand>
        <name>AMP</name>
        <dbReference type="ChEBI" id="CHEBI:456215"/>
    </ligand>
</feature>
<feature type="binding site" evidence="5">
    <location>
        <position position="170"/>
    </location>
    <ligand>
        <name>Zn(2+)</name>
        <dbReference type="ChEBI" id="CHEBI:29105"/>
        <label>1</label>
    </ligand>
</feature>
<keyword evidence="1 5" id="KW-0479">Metal-binding</keyword>
<comment type="cofactor">
    <cofactor evidence="6">
        <name>a divalent metal cation</name>
        <dbReference type="ChEBI" id="CHEBI:60240"/>
    </cofactor>
    <text evidence="6">Binds 2 divalent metal cations per subunit. Site 1 may preferentially bind zinc ions, while site 2 has a preference for magnesium and/or manganese ions.</text>
</comment>
<feature type="binding site" evidence="4">
    <location>
        <begin position="127"/>
        <end position="131"/>
    </location>
    <ligand>
        <name>AMP</name>
        <dbReference type="ChEBI" id="CHEBI:456215"/>
    </ligand>
</feature>
<dbReference type="EC" id="3.1.4.-" evidence="6"/>
<evidence type="ECO:0000256" key="2">
    <source>
        <dbReference type="ARBA" id="ARBA00022801"/>
    </source>
</evidence>
<feature type="binding site" evidence="4">
    <location>
        <position position="327"/>
    </location>
    <ligand>
        <name>AMP</name>
        <dbReference type="ChEBI" id="CHEBI:456215"/>
    </ligand>
</feature>
<feature type="binding site" evidence="5">
    <location>
        <position position="273"/>
    </location>
    <ligand>
        <name>Zn(2+)</name>
        <dbReference type="ChEBI" id="CHEBI:29105"/>
        <label>1</label>
    </ligand>
</feature>
<dbReference type="SMART" id="SM00471">
    <property type="entry name" value="HDc"/>
    <property type="match status" value="1"/>
</dbReference>
<proteinExistence type="inferred from homology"/>
<dbReference type="EMBL" id="GBEZ01015235">
    <property type="protein sequence ID" value="JAC70909.1"/>
    <property type="molecule type" value="Transcribed_RNA"/>
</dbReference>
<evidence type="ECO:0000256" key="1">
    <source>
        <dbReference type="ARBA" id="ARBA00022723"/>
    </source>
</evidence>
<dbReference type="Gene3D" id="1.10.1300.10">
    <property type="entry name" value="3'5'-cyclic nucleotide phosphodiesterase, catalytic domain"/>
    <property type="match status" value="1"/>
</dbReference>
<dbReference type="PANTHER" id="PTHR11347">
    <property type="entry name" value="CYCLIC NUCLEOTIDE PHOSPHODIESTERASE"/>
    <property type="match status" value="1"/>
</dbReference>
<evidence type="ECO:0000313" key="8">
    <source>
        <dbReference type="EMBL" id="JAC70909.1"/>
    </source>
</evidence>
<sequence>MRLCCKKAVHIVDCTLRYRSVSTVPEIEREKATKDESSSATARFSPEAAMLKEDFFDLQSQLPRSCRLIAQINYFDALKLSKLTKYPLTVISVAALRQVAVQLGLPLEKVQKFSFAVEQKMNDNCYHNAIHVSDVVQSTYIQTLTAGPICDICQDPIVKLSVILAAIVHDVGHPGYNNAFLVASRHSIARKHGDLAPAEHMHFEIFQKLIQQPELNFLECLTSEQHTSVIALVKHAVLATDMSNHLEFVYRLEPIDSEKYVLFKLAFALKVADMSHSMRSFSVHNKFVDMLKEEFRKQGDRERELRLQVTSGMMNRYEAYADVAESQIHFLSAFISPLLERWHTVSNGSHLVKQMQMCLLENIRMWRMLSEKQEYSNDSAASNVVNSMQKIGDTSMQKLQRRFTFSFATGLGIQIDSHKVIHTADGYNKATTQLDPQTSIGKKRQTAPQIGQCEFTALHKPVPCVSKCYSLGNCINGSHKQIS</sequence>
<comment type="similarity">
    <text evidence="6">Belongs to the cyclic nucleotide phosphodiesterase family.</text>
</comment>
<gene>
    <name evidence="8" type="primary">PDE</name>
    <name evidence="8" type="ORF">TSPGSL018_3109</name>
</gene>
<dbReference type="InterPro" id="IPR036971">
    <property type="entry name" value="PDEase_catalytic_dom_sf"/>
</dbReference>
<reference evidence="8" key="1">
    <citation type="submission" date="2014-05" db="EMBL/GenBank/DDBJ databases">
        <title>The transcriptome of the halophilic microalga Tetraselmis sp. GSL018 isolated from the Great Salt Lake, Utah.</title>
        <authorList>
            <person name="Jinkerson R.E."/>
            <person name="D'Adamo S."/>
            <person name="Posewitz M.C."/>
        </authorList>
    </citation>
    <scope>NUCLEOTIDE SEQUENCE</scope>
    <source>
        <strain evidence="8">GSL018</strain>
    </source>
</reference>
<feature type="binding site" evidence="5">
    <location>
        <position position="169"/>
    </location>
    <ligand>
        <name>Zn(2+)</name>
        <dbReference type="ChEBI" id="CHEBI:29105"/>
        <label>1</label>
    </ligand>
</feature>
<dbReference type="AlphaFoldDB" id="A0A061RJF8"/>
<feature type="active site" description="Proton donor" evidence="3">
    <location>
        <position position="127"/>
    </location>
</feature>
<dbReference type="GO" id="GO:0004114">
    <property type="term" value="F:3',5'-cyclic-nucleotide phosphodiesterase activity"/>
    <property type="evidence" value="ECO:0007669"/>
    <property type="project" value="InterPro"/>
</dbReference>
<dbReference type="InterPro" id="IPR002073">
    <property type="entry name" value="PDEase_catalytic_dom"/>
</dbReference>